<dbReference type="EMBL" id="JBHULT010000009">
    <property type="protein sequence ID" value="MFD2518213.1"/>
    <property type="molecule type" value="Genomic_DNA"/>
</dbReference>
<dbReference type="NCBIfam" id="TIGR01764">
    <property type="entry name" value="excise"/>
    <property type="match status" value="1"/>
</dbReference>
<reference evidence="4" key="1">
    <citation type="journal article" date="2019" name="Int. J. Syst. Evol. Microbiol.">
        <title>The Global Catalogue of Microorganisms (GCM) 10K type strain sequencing project: providing services to taxonomists for standard genome sequencing and annotation.</title>
        <authorList>
            <consortium name="The Broad Institute Genomics Platform"/>
            <consortium name="The Broad Institute Genome Sequencing Center for Infectious Disease"/>
            <person name="Wu L."/>
            <person name="Ma J."/>
        </authorList>
    </citation>
    <scope>NUCLEOTIDE SEQUENCE [LARGE SCALE GENOMIC DNA]</scope>
    <source>
        <strain evidence="4">KCTC 42585</strain>
    </source>
</reference>
<gene>
    <name evidence="3" type="ORF">ACFSTG_09945</name>
</gene>
<dbReference type="InterPro" id="IPR041657">
    <property type="entry name" value="HTH_17"/>
</dbReference>
<sequence>MSTNIRIEKICRFCEKTFIAKTTVTKYCGDTCAKRAYKKRKKEEKIQKSYKETRSHKSENLENLKAKEFLTVTQASLLLNCSRQNIYKLINSHKLPASNLLQKKTLIRRSDIDELITNTKTEANQRKNLQQGGDQSGIIDLYSISEIQSLFAISESALQELLRRNSAVKYKHGRSVFIPKEVIENLISPKSNPSKITYNNSHLNDNKSKT</sequence>
<feature type="domain" description="Helix-turn-helix" evidence="2">
    <location>
        <begin position="69"/>
        <end position="118"/>
    </location>
</feature>
<proteinExistence type="predicted"/>
<dbReference type="RefSeq" id="WP_380751907.1">
    <property type="nucleotide sequence ID" value="NZ_JBHULT010000009.1"/>
</dbReference>
<dbReference type="InterPro" id="IPR010093">
    <property type="entry name" value="SinI_DNA-bd"/>
</dbReference>
<evidence type="ECO:0000259" key="2">
    <source>
        <dbReference type="Pfam" id="PF12728"/>
    </source>
</evidence>
<feature type="region of interest" description="Disordered" evidence="1">
    <location>
        <begin position="191"/>
        <end position="210"/>
    </location>
</feature>
<evidence type="ECO:0000313" key="3">
    <source>
        <dbReference type="EMBL" id="MFD2518213.1"/>
    </source>
</evidence>
<name>A0ABW5IXR5_9FLAO</name>
<organism evidence="3 4">
    <name type="scientific">Salinimicrobium flavum</name>
    <dbReference type="NCBI Taxonomy" id="1737065"/>
    <lineage>
        <taxon>Bacteria</taxon>
        <taxon>Pseudomonadati</taxon>
        <taxon>Bacteroidota</taxon>
        <taxon>Flavobacteriia</taxon>
        <taxon>Flavobacteriales</taxon>
        <taxon>Flavobacteriaceae</taxon>
        <taxon>Salinimicrobium</taxon>
    </lineage>
</organism>
<feature type="compositionally biased region" description="Polar residues" evidence="1">
    <location>
        <begin position="191"/>
        <end position="203"/>
    </location>
</feature>
<evidence type="ECO:0000256" key="1">
    <source>
        <dbReference type="SAM" id="MobiDB-lite"/>
    </source>
</evidence>
<dbReference type="Proteomes" id="UP001597468">
    <property type="component" value="Unassembled WGS sequence"/>
</dbReference>
<protein>
    <submittedName>
        <fullName evidence="3">Helix-turn-helix domain-containing protein</fullName>
    </submittedName>
</protein>
<dbReference type="Pfam" id="PF12728">
    <property type="entry name" value="HTH_17"/>
    <property type="match status" value="1"/>
</dbReference>
<evidence type="ECO:0000313" key="4">
    <source>
        <dbReference type="Proteomes" id="UP001597468"/>
    </source>
</evidence>
<keyword evidence="4" id="KW-1185">Reference proteome</keyword>
<accession>A0ABW5IXR5</accession>
<comment type="caution">
    <text evidence="3">The sequence shown here is derived from an EMBL/GenBank/DDBJ whole genome shotgun (WGS) entry which is preliminary data.</text>
</comment>